<feature type="coiled-coil region" evidence="1">
    <location>
        <begin position="99"/>
        <end position="133"/>
    </location>
</feature>
<proteinExistence type="predicted"/>
<accession>A0AAE9WA62</accession>
<reference evidence="3 4" key="1">
    <citation type="journal article" date="2023" name="G3 (Bethesda)">
        <title>A high-quality reference genome for the fission yeast Schizosaccharomyces osmophilus.</title>
        <authorList>
            <person name="Jia G.S."/>
            <person name="Zhang W.C."/>
            <person name="Liang Y."/>
            <person name="Liu X.H."/>
            <person name="Rhind N."/>
            <person name="Pidoux A."/>
            <person name="Brysch-Herzberg M."/>
            <person name="Du L.L."/>
        </authorList>
    </citation>
    <scope>NUCLEOTIDE SEQUENCE [LARGE SCALE GENOMIC DNA]</scope>
    <source>
        <strain evidence="3 4">CBS 15793</strain>
    </source>
</reference>
<dbReference type="AlphaFoldDB" id="A0AAE9WA62"/>
<evidence type="ECO:0000313" key="4">
    <source>
        <dbReference type="Proteomes" id="UP001212411"/>
    </source>
</evidence>
<dbReference type="EMBL" id="CP115611">
    <property type="protein sequence ID" value="WBW71646.1"/>
    <property type="molecule type" value="Genomic_DNA"/>
</dbReference>
<organism evidence="3 4">
    <name type="scientific">Schizosaccharomyces osmophilus</name>
    <dbReference type="NCBI Taxonomy" id="2545709"/>
    <lineage>
        <taxon>Eukaryota</taxon>
        <taxon>Fungi</taxon>
        <taxon>Dikarya</taxon>
        <taxon>Ascomycota</taxon>
        <taxon>Taphrinomycotina</taxon>
        <taxon>Schizosaccharomycetes</taxon>
        <taxon>Schizosaccharomycetales</taxon>
        <taxon>Schizosaccharomycetaceae</taxon>
        <taxon>Schizosaccharomyces</taxon>
    </lineage>
</organism>
<dbReference type="GeneID" id="80874582"/>
<dbReference type="KEGG" id="som:SOMG_01100"/>
<evidence type="ECO:0000256" key="1">
    <source>
        <dbReference type="SAM" id="Coils"/>
    </source>
</evidence>
<protein>
    <submittedName>
        <fullName evidence="3">Schizosaccharomyces specific protein</fullName>
    </submittedName>
</protein>
<gene>
    <name evidence="3" type="ORF">SOMG_01100</name>
</gene>
<feature type="region of interest" description="Disordered" evidence="2">
    <location>
        <begin position="33"/>
        <end position="56"/>
    </location>
</feature>
<dbReference type="Proteomes" id="UP001212411">
    <property type="component" value="Chromosome 1"/>
</dbReference>
<keyword evidence="4" id="KW-1185">Reference proteome</keyword>
<dbReference type="RefSeq" id="XP_056035889.1">
    <property type="nucleotide sequence ID" value="XM_056179893.1"/>
</dbReference>
<name>A0AAE9WA62_9SCHI</name>
<evidence type="ECO:0000313" key="3">
    <source>
        <dbReference type="EMBL" id="WBW71646.1"/>
    </source>
</evidence>
<sequence>MPDSDPNTPPVSRQYEPELLSEYPSLVFENHLLTSPTSPTEEVRGSSSYYKRSRRLKNEEATIEDDNDSTVRLIDTELEELSPGGELIHCSCHLLSSVCTQLQTNVDKLNESHKKALKRIEQLEEIVEELRRR</sequence>
<evidence type="ECO:0000256" key="2">
    <source>
        <dbReference type="SAM" id="MobiDB-lite"/>
    </source>
</evidence>
<keyword evidence="1" id="KW-0175">Coiled coil</keyword>